<comment type="similarity">
    <text evidence="1">Belongs to the type-B carboxylesterase/lipase family.</text>
</comment>
<protein>
    <recommendedName>
        <fullName evidence="5">Carboxylesterase type B domain-containing protein</fullName>
    </recommendedName>
</protein>
<evidence type="ECO:0000256" key="3">
    <source>
        <dbReference type="ARBA" id="ARBA00022801"/>
    </source>
</evidence>
<dbReference type="InterPro" id="IPR050654">
    <property type="entry name" value="AChE-related_enzymes"/>
</dbReference>
<accession>A0A9D4PBT9</accession>
<dbReference type="EMBL" id="JABSTV010001760">
    <property type="protein sequence ID" value="KAH7932041.1"/>
    <property type="molecule type" value="Genomic_DNA"/>
</dbReference>
<evidence type="ECO:0000259" key="5">
    <source>
        <dbReference type="Pfam" id="PF00135"/>
    </source>
</evidence>
<evidence type="ECO:0000256" key="1">
    <source>
        <dbReference type="ARBA" id="ARBA00005964"/>
    </source>
</evidence>
<organism evidence="6 7">
    <name type="scientific">Rhipicephalus sanguineus</name>
    <name type="common">Brown dog tick</name>
    <name type="synonym">Ixodes sanguineus</name>
    <dbReference type="NCBI Taxonomy" id="34632"/>
    <lineage>
        <taxon>Eukaryota</taxon>
        <taxon>Metazoa</taxon>
        <taxon>Ecdysozoa</taxon>
        <taxon>Arthropoda</taxon>
        <taxon>Chelicerata</taxon>
        <taxon>Arachnida</taxon>
        <taxon>Acari</taxon>
        <taxon>Parasitiformes</taxon>
        <taxon>Ixodida</taxon>
        <taxon>Ixodoidea</taxon>
        <taxon>Ixodidae</taxon>
        <taxon>Rhipicephalinae</taxon>
        <taxon>Rhipicephalus</taxon>
        <taxon>Rhipicephalus</taxon>
    </lineage>
</organism>
<evidence type="ECO:0000313" key="7">
    <source>
        <dbReference type="Proteomes" id="UP000821837"/>
    </source>
</evidence>
<dbReference type="InterPro" id="IPR002018">
    <property type="entry name" value="CarbesteraseB"/>
</dbReference>
<dbReference type="VEuPathDB" id="VectorBase:RSAN_042595"/>
<evidence type="ECO:0000256" key="2">
    <source>
        <dbReference type="ARBA" id="ARBA00022487"/>
    </source>
</evidence>
<evidence type="ECO:0000256" key="4">
    <source>
        <dbReference type="ARBA" id="ARBA00023180"/>
    </source>
</evidence>
<sequence>MSAHAHMLSPMSRGLFHRAYMMSGTMHTPYFFDATHESISKGDTVATVVGCGGGDRSLASNAESVIDCLRTKSADEVVLAASEAFSPNVFPFLPTYHNEFLPKVPIVAISKGFFHTVDIVLGVTEDEGVFALMYPLKSELHPDDVEGLDEEMLKHSLHECVASWLKMDFPEMLKKYTAEAQGKASLRRGYIDYISDSVFVCPMHMTAEKHSDRGQTVYSYVFGHKSAKNPLPTWMRTPHVFDINYIFGVPLIDQERFDAEDAAVSEVVLTALKTFAATGALSWASWFCMSMKLMRLKDEEEDVRTVCPVSSSSSSFKRNHFIDI</sequence>
<dbReference type="Pfam" id="PF00135">
    <property type="entry name" value="COesterase"/>
    <property type="match status" value="1"/>
</dbReference>
<dbReference type="Gene3D" id="3.40.50.1820">
    <property type="entry name" value="alpha/beta hydrolase"/>
    <property type="match status" value="1"/>
</dbReference>
<feature type="domain" description="Carboxylesterase type B" evidence="5">
    <location>
        <begin position="1"/>
        <end position="279"/>
    </location>
</feature>
<dbReference type="PANTHER" id="PTHR43918">
    <property type="entry name" value="ACETYLCHOLINESTERASE"/>
    <property type="match status" value="1"/>
</dbReference>
<dbReference type="Proteomes" id="UP000821837">
    <property type="component" value="Unassembled WGS sequence"/>
</dbReference>
<proteinExistence type="inferred from homology"/>
<reference evidence="6" key="2">
    <citation type="submission" date="2021-09" db="EMBL/GenBank/DDBJ databases">
        <authorList>
            <person name="Jia N."/>
            <person name="Wang J."/>
            <person name="Shi W."/>
            <person name="Du L."/>
            <person name="Sun Y."/>
            <person name="Zhan W."/>
            <person name="Jiang J."/>
            <person name="Wang Q."/>
            <person name="Zhang B."/>
            <person name="Ji P."/>
            <person name="Sakyi L.B."/>
            <person name="Cui X."/>
            <person name="Yuan T."/>
            <person name="Jiang B."/>
            <person name="Yang W."/>
            <person name="Lam T.T.-Y."/>
            <person name="Chang Q."/>
            <person name="Ding S."/>
            <person name="Wang X."/>
            <person name="Zhu J."/>
            <person name="Ruan X."/>
            <person name="Zhao L."/>
            <person name="Wei J."/>
            <person name="Que T."/>
            <person name="Du C."/>
            <person name="Cheng J."/>
            <person name="Dai P."/>
            <person name="Han X."/>
            <person name="Huang E."/>
            <person name="Gao Y."/>
            <person name="Liu J."/>
            <person name="Shao H."/>
            <person name="Ye R."/>
            <person name="Li L."/>
            <person name="Wei W."/>
            <person name="Wang X."/>
            <person name="Wang C."/>
            <person name="Huo Q."/>
            <person name="Li W."/>
            <person name="Guo W."/>
            <person name="Chen H."/>
            <person name="Chen S."/>
            <person name="Zhou L."/>
            <person name="Zhou L."/>
            <person name="Ni X."/>
            <person name="Tian J."/>
            <person name="Zhou Y."/>
            <person name="Sheng Y."/>
            <person name="Liu T."/>
            <person name="Pan Y."/>
            <person name="Xia L."/>
            <person name="Li J."/>
            <person name="Zhao F."/>
            <person name="Cao W."/>
        </authorList>
    </citation>
    <scope>NUCLEOTIDE SEQUENCE</scope>
    <source>
        <strain evidence="6">Rsan-2018</strain>
        <tissue evidence="6">Larvae</tissue>
    </source>
</reference>
<name>A0A9D4PBT9_RHISA</name>
<dbReference type="GO" id="GO:0005886">
    <property type="term" value="C:plasma membrane"/>
    <property type="evidence" value="ECO:0007669"/>
    <property type="project" value="TreeGrafter"/>
</dbReference>
<dbReference type="InterPro" id="IPR029058">
    <property type="entry name" value="AB_hydrolase_fold"/>
</dbReference>
<dbReference type="PANTHER" id="PTHR43918:SF4">
    <property type="entry name" value="CARBOXYLIC ESTER HYDROLASE"/>
    <property type="match status" value="1"/>
</dbReference>
<dbReference type="GO" id="GO:0003990">
    <property type="term" value="F:acetylcholinesterase activity"/>
    <property type="evidence" value="ECO:0007669"/>
    <property type="project" value="TreeGrafter"/>
</dbReference>
<gene>
    <name evidence="6" type="ORF">HPB52_024940</name>
</gene>
<reference evidence="6" key="1">
    <citation type="journal article" date="2020" name="Cell">
        <title>Large-Scale Comparative Analyses of Tick Genomes Elucidate Their Genetic Diversity and Vector Capacities.</title>
        <authorList>
            <consortium name="Tick Genome and Microbiome Consortium (TIGMIC)"/>
            <person name="Jia N."/>
            <person name="Wang J."/>
            <person name="Shi W."/>
            <person name="Du L."/>
            <person name="Sun Y."/>
            <person name="Zhan W."/>
            <person name="Jiang J.F."/>
            <person name="Wang Q."/>
            <person name="Zhang B."/>
            <person name="Ji P."/>
            <person name="Bell-Sakyi L."/>
            <person name="Cui X.M."/>
            <person name="Yuan T.T."/>
            <person name="Jiang B.G."/>
            <person name="Yang W.F."/>
            <person name="Lam T.T."/>
            <person name="Chang Q.C."/>
            <person name="Ding S.J."/>
            <person name="Wang X.J."/>
            <person name="Zhu J.G."/>
            <person name="Ruan X.D."/>
            <person name="Zhao L."/>
            <person name="Wei J.T."/>
            <person name="Ye R.Z."/>
            <person name="Que T.C."/>
            <person name="Du C.H."/>
            <person name="Zhou Y.H."/>
            <person name="Cheng J.X."/>
            <person name="Dai P.F."/>
            <person name="Guo W.B."/>
            <person name="Han X.H."/>
            <person name="Huang E.J."/>
            <person name="Li L.F."/>
            <person name="Wei W."/>
            <person name="Gao Y.C."/>
            <person name="Liu J.Z."/>
            <person name="Shao H.Z."/>
            <person name="Wang X."/>
            <person name="Wang C.C."/>
            <person name="Yang T.C."/>
            <person name="Huo Q.B."/>
            <person name="Li W."/>
            <person name="Chen H.Y."/>
            <person name="Chen S.E."/>
            <person name="Zhou L.G."/>
            <person name="Ni X.B."/>
            <person name="Tian J.H."/>
            <person name="Sheng Y."/>
            <person name="Liu T."/>
            <person name="Pan Y.S."/>
            <person name="Xia L.Y."/>
            <person name="Li J."/>
            <person name="Zhao F."/>
            <person name="Cao W.C."/>
        </authorList>
    </citation>
    <scope>NUCLEOTIDE SEQUENCE</scope>
    <source>
        <strain evidence="6">Rsan-2018</strain>
    </source>
</reference>
<dbReference type="GO" id="GO:0005615">
    <property type="term" value="C:extracellular space"/>
    <property type="evidence" value="ECO:0007669"/>
    <property type="project" value="TreeGrafter"/>
</dbReference>
<dbReference type="GO" id="GO:0019695">
    <property type="term" value="P:choline metabolic process"/>
    <property type="evidence" value="ECO:0007669"/>
    <property type="project" value="TreeGrafter"/>
</dbReference>
<dbReference type="SUPFAM" id="SSF53474">
    <property type="entry name" value="alpha/beta-Hydrolases"/>
    <property type="match status" value="1"/>
</dbReference>
<dbReference type="AlphaFoldDB" id="A0A9D4PBT9"/>
<keyword evidence="4" id="KW-0325">Glycoprotein</keyword>
<keyword evidence="2" id="KW-0719">Serine esterase</keyword>
<keyword evidence="7" id="KW-1185">Reference proteome</keyword>
<keyword evidence="3" id="KW-0378">Hydrolase</keyword>
<comment type="caution">
    <text evidence="6">The sequence shown here is derived from an EMBL/GenBank/DDBJ whole genome shotgun (WGS) entry which is preliminary data.</text>
</comment>
<dbReference type="GO" id="GO:0006581">
    <property type="term" value="P:acetylcholine catabolic process"/>
    <property type="evidence" value="ECO:0007669"/>
    <property type="project" value="TreeGrafter"/>
</dbReference>
<evidence type="ECO:0000313" key="6">
    <source>
        <dbReference type="EMBL" id="KAH7932041.1"/>
    </source>
</evidence>